<protein>
    <submittedName>
        <fullName evidence="5">Sugar O-acyltransferase</fullName>
    </submittedName>
</protein>
<dbReference type="PANTHER" id="PTHR43300">
    <property type="entry name" value="ACETYLTRANSFERASE"/>
    <property type="match status" value="1"/>
</dbReference>
<accession>A0A1W6SKP4</accession>
<name>A0A1W6SKP4_9PROT</name>
<dbReference type="OrthoDB" id="272049at2"/>
<organism evidence="5 6">
    <name type="scientific">Nitrosospira lacus</name>
    <dbReference type="NCBI Taxonomy" id="1288494"/>
    <lineage>
        <taxon>Bacteria</taxon>
        <taxon>Pseudomonadati</taxon>
        <taxon>Pseudomonadota</taxon>
        <taxon>Betaproteobacteria</taxon>
        <taxon>Nitrosomonadales</taxon>
        <taxon>Nitrosomonadaceae</taxon>
        <taxon>Nitrosospira</taxon>
    </lineage>
</organism>
<evidence type="ECO:0000313" key="5">
    <source>
        <dbReference type="EMBL" id="ARO86365.1"/>
    </source>
</evidence>
<dbReference type="PROSITE" id="PS00101">
    <property type="entry name" value="HEXAPEP_TRANSFERASES"/>
    <property type="match status" value="1"/>
</dbReference>
<proteinExistence type="inferred from homology"/>
<dbReference type="InterPro" id="IPR018357">
    <property type="entry name" value="Hexapep_transf_CS"/>
</dbReference>
<evidence type="ECO:0000256" key="4">
    <source>
        <dbReference type="PIRSR" id="PIRSR620019-2"/>
    </source>
</evidence>
<evidence type="ECO:0000256" key="2">
    <source>
        <dbReference type="ARBA" id="ARBA00022679"/>
    </source>
</evidence>
<dbReference type="Gene3D" id="2.160.10.10">
    <property type="entry name" value="Hexapeptide repeat proteins"/>
    <property type="match status" value="1"/>
</dbReference>
<dbReference type="SUPFAM" id="SSF51161">
    <property type="entry name" value="Trimeric LpxA-like enzymes"/>
    <property type="match status" value="1"/>
</dbReference>
<keyword evidence="5" id="KW-0012">Acyltransferase</keyword>
<dbReference type="InterPro" id="IPR011004">
    <property type="entry name" value="Trimer_LpxA-like_sf"/>
</dbReference>
<dbReference type="PANTHER" id="PTHR43300:SF4">
    <property type="entry name" value="ACYL-[ACYL-CARRIER-PROTEIN]--UDP-N-ACETYLGLUCOSAMINE O-ACYLTRANSFERASE"/>
    <property type="match status" value="1"/>
</dbReference>
<gene>
    <name evidence="5" type="ORF">EBAPG3_000420</name>
</gene>
<feature type="binding site" evidence="4">
    <location>
        <position position="75"/>
    </location>
    <ligand>
        <name>substrate</name>
    </ligand>
</feature>
<dbReference type="InterPro" id="IPR050179">
    <property type="entry name" value="Trans_hexapeptide_repeat"/>
</dbReference>
<keyword evidence="2 5" id="KW-0808">Transferase</keyword>
<dbReference type="eggNOG" id="COG0110">
    <property type="taxonomic scope" value="Bacteria"/>
</dbReference>
<reference evidence="5 6" key="1">
    <citation type="journal article" date="2015" name="Int. J. Syst. Evol. Microbiol.">
        <title>Nitrosospira lacus sp. nov., a psychrotolerant, ammonia-oxidizing bacterium from sandy lake sediment.</title>
        <authorList>
            <person name="Urakawa H."/>
            <person name="Garcia J.C."/>
            <person name="Nielsen J.L."/>
            <person name="Le V.Q."/>
            <person name="Kozlowski J.A."/>
            <person name="Stein L.Y."/>
            <person name="Lim C.K."/>
            <person name="Pommerening-Roser A."/>
            <person name="Martens-Habbena W."/>
            <person name="Stahl D.A."/>
            <person name="Klotz M.G."/>
        </authorList>
    </citation>
    <scope>NUCLEOTIDE SEQUENCE [LARGE SCALE GENOMIC DNA]</scope>
    <source>
        <strain evidence="5 6">APG3</strain>
    </source>
</reference>
<comment type="similarity">
    <text evidence="1">Belongs to the transferase hexapeptide repeat family.</text>
</comment>
<evidence type="ECO:0000313" key="6">
    <source>
        <dbReference type="Proteomes" id="UP000012179"/>
    </source>
</evidence>
<dbReference type="InterPro" id="IPR020019">
    <property type="entry name" value="AcTrfase_PglD-like"/>
</dbReference>
<dbReference type="CDD" id="cd03360">
    <property type="entry name" value="LbH_AT_putative"/>
    <property type="match status" value="1"/>
</dbReference>
<dbReference type="GO" id="GO:0016746">
    <property type="term" value="F:acyltransferase activity"/>
    <property type="evidence" value="ECO:0007669"/>
    <property type="project" value="UniProtKB-KW"/>
</dbReference>
<dbReference type="RefSeq" id="WP_004180532.1">
    <property type="nucleotide sequence ID" value="NZ_CP021106.3"/>
</dbReference>
<keyword evidence="3" id="KW-0677">Repeat</keyword>
<dbReference type="AlphaFoldDB" id="A0A1W6SKP4"/>
<dbReference type="KEGG" id="nlc:EBAPG3_000420"/>
<evidence type="ECO:0000256" key="1">
    <source>
        <dbReference type="ARBA" id="ARBA00007274"/>
    </source>
</evidence>
<dbReference type="Proteomes" id="UP000012179">
    <property type="component" value="Chromosome"/>
</dbReference>
<dbReference type="EMBL" id="CP021106">
    <property type="protein sequence ID" value="ARO86365.1"/>
    <property type="molecule type" value="Genomic_DNA"/>
</dbReference>
<evidence type="ECO:0000256" key="3">
    <source>
        <dbReference type="ARBA" id="ARBA00022737"/>
    </source>
</evidence>
<sequence>MKKSKKLIIFGIEDFAQLAYEYFTYDSDYEVVAFTVDGAYCSISELFGLPVVRFEELEQRFPAIGYEVYAAIVYGKLNRVRQETCIRIKDKGYRLASYISSRAFIWRNVSVGEHCFIFEDNTIQPFVKIGDNVVMWSGNHIGHHSFIGNHCFLTSHVVVSGWCNIGTHCFLGVNSTLANNCRVGDASWIGHGTVLSGDIPEHSLVKSINSEIVELNEAVLFRSLSRSSRNRQKNQSGQ</sequence>
<keyword evidence="6" id="KW-1185">Reference proteome</keyword>